<comment type="caution">
    <text evidence="2">The sequence shown here is derived from an EMBL/GenBank/DDBJ whole genome shotgun (WGS) entry which is preliminary data.</text>
</comment>
<feature type="transmembrane region" description="Helical" evidence="1">
    <location>
        <begin position="43"/>
        <end position="63"/>
    </location>
</feature>
<proteinExistence type="predicted"/>
<gene>
    <name evidence="2" type="ORF">BHC54_06355</name>
</gene>
<name>A0A2N9X6Q0_9NEIS</name>
<feature type="transmembrane region" description="Helical" evidence="1">
    <location>
        <begin position="84"/>
        <end position="104"/>
    </location>
</feature>
<accession>A0A2N9X6Q0</accession>
<keyword evidence="3" id="KW-1185">Reference proteome</keyword>
<protein>
    <submittedName>
        <fullName evidence="2">Uncharacterized protein</fullName>
    </submittedName>
</protein>
<reference evidence="2" key="1">
    <citation type="journal article" date="2017" name="MBio">
        <title>Type VI secretion-mediated competition in the bee gut microbiome.</title>
        <authorList>
            <person name="Steele M.I."/>
            <person name="Kwong W.K."/>
            <person name="Powell J.E."/>
            <person name="Whiteley M."/>
            <person name="Moran N.A."/>
        </authorList>
    </citation>
    <scope>NUCLEOTIDE SEQUENCE [LARGE SCALE GENOMIC DNA]</scope>
    <source>
        <strain evidence="2">WkB273</strain>
    </source>
</reference>
<evidence type="ECO:0000313" key="2">
    <source>
        <dbReference type="EMBL" id="PIT38853.1"/>
    </source>
</evidence>
<dbReference type="AlphaFoldDB" id="A0A2N9X6Q0"/>
<dbReference type="Proteomes" id="UP000230202">
    <property type="component" value="Unassembled WGS sequence"/>
</dbReference>
<organism evidence="2 3">
    <name type="scientific">Snodgrassella alvi</name>
    <dbReference type="NCBI Taxonomy" id="1196083"/>
    <lineage>
        <taxon>Bacteria</taxon>
        <taxon>Pseudomonadati</taxon>
        <taxon>Pseudomonadota</taxon>
        <taxon>Betaproteobacteria</taxon>
        <taxon>Neisseriales</taxon>
        <taxon>Neisseriaceae</taxon>
        <taxon>Snodgrassella</taxon>
    </lineage>
</organism>
<keyword evidence="1" id="KW-0472">Membrane</keyword>
<feature type="transmembrane region" description="Helical" evidence="1">
    <location>
        <begin position="110"/>
        <end position="133"/>
    </location>
</feature>
<keyword evidence="1" id="KW-1133">Transmembrane helix</keyword>
<evidence type="ECO:0000256" key="1">
    <source>
        <dbReference type="SAM" id="Phobius"/>
    </source>
</evidence>
<dbReference type="EMBL" id="MEIL01000029">
    <property type="protein sequence ID" value="PIT38853.1"/>
    <property type="molecule type" value="Genomic_DNA"/>
</dbReference>
<sequence length="148" mass="16727">MLKILHKVTGLISLILILLFMGSTIYAEISENIVLIQKVKSLIVWRGLFVLIPCLIITGAIGFKMFGQSKNVHVLKKRKRMPFIALNGVFILIPCAIYLEYLSFQMLDSTFYSVQTLELCAGLINCILIILNIRDGIRINKIKKSLLS</sequence>
<keyword evidence="1" id="KW-0812">Transmembrane</keyword>
<evidence type="ECO:0000313" key="3">
    <source>
        <dbReference type="Proteomes" id="UP000230202"/>
    </source>
</evidence>